<accession>A0A517N674</accession>
<dbReference type="OrthoDB" id="286040at2"/>
<evidence type="ECO:0000256" key="1">
    <source>
        <dbReference type="SAM" id="Phobius"/>
    </source>
</evidence>
<keyword evidence="1" id="KW-0812">Transmembrane</keyword>
<keyword evidence="3" id="KW-1185">Reference proteome</keyword>
<feature type="transmembrane region" description="Helical" evidence="1">
    <location>
        <begin position="25"/>
        <end position="44"/>
    </location>
</feature>
<evidence type="ECO:0000313" key="3">
    <source>
        <dbReference type="Proteomes" id="UP000318538"/>
    </source>
</evidence>
<evidence type="ECO:0000313" key="2">
    <source>
        <dbReference type="EMBL" id="QDT02635.1"/>
    </source>
</evidence>
<dbReference type="RefSeq" id="WP_145168376.1">
    <property type="nucleotide sequence ID" value="NZ_CP036525.1"/>
</dbReference>
<gene>
    <name evidence="2" type="ORF">K227x_10130</name>
</gene>
<sequence length="64" mass="6743">MSLGKLQNTFFEFMVEEDAATAVEYAVMLALIIAVCMTSVTFLADATRDSFDSSGDAIAGAIGN</sequence>
<dbReference type="Proteomes" id="UP000318538">
    <property type="component" value="Chromosome"/>
</dbReference>
<dbReference type="KEGG" id="rlc:K227x_10130"/>
<evidence type="ECO:0008006" key="4">
    <source>
        <dbReference type="Google" id="ProtNLM"/>
    </source>
</evidence>
<organism evidence="2 3">
    <name type="scientific">Rubripirellula lacrimiformis</name>
    <dbReference type="NCBI Taxonomy" id="1930273"/>
    <lineage>
        <taxon>Bacteria</taxon>
        <taxon>Pseudomonadati</taxon>
        <taxon>Planctomycetota</taxon>
        <taxon>Planctomycetia</taxon>
        <taxon>Pirellulales</taxon>
        <taxon>Pirellulaceae</taxon>
        <taxon>Rubripirellula</taxon>
    </lineage>
</organism>
<protein>
    <recommendedName>
        <fullName evidence="4">Flp/Fap pilin component</fullName>
    </recommendedName>
</protein>
<proteinExistence type="predicted"/>
<name>A0A517N674_9BACT</name>
<keyword evidence="1" id="KW-1133">Transmembrane helix</keyword>
<reference evidence="2 3" key="1">
    <citation type="submission" date="2019-02" db="EMBL/GenBank/DDBJ databases">
        <title>Deep-cultivation of Planctomycetes and their phenomic and genomic characterization uncovers novel biology.</title>
        <authorList>
            <person name="Wiegand S."/>
            <person name="Jogler M."/>
            <person name="Boedeker C."/>
            <person name="Pinto D."/>
            <person name="Vollmers J."/>
            <person name="Rivas-Marin E."/>
            <person name="Kohn T."/>
            <person name="Peeters S.H."/>
            <person name="Heuer A."/>
            <person name="Rast P."/>
            <person name="Oberbeckmann S."/>
            <person name="Bunk B."/>
            <person name="Jeske O."/>
            <person name="Meyerdierks A."/>
            <person name="Storesund J.E."/>
            <person name="Kallscheuer N."/>
            <person name="Luecker S."/>
            <person name="Lage O.M."/>
            <person name="Pohl T."/>
            <person name="Merkel B.J."/>
            <person name="Hornburger P."/>
            <person name="Mueller R.-W."/>
            <person name="Bruemmer F."/>
            <person name="Labrenz M."/>
            <person name="Spormann A.M."/>
            <person name="Op den Camp H."/>
            <person name="Overmann J."/>
            <person name="Amann R."/>
            <person name="Jetten M.S.M."/>
            <person name="Mascher T."/>
            <person name="Medema M.H."/>
            <person name="Devos D.P."/>
            <person name="Kaster A.-K."/>
            <person name="Ovreas L."/>
            <person name="Rohde M."/>
            <person name="Galperin M.Y."/>
            <person name="Jogler C."/>
        </authorList>
    </citation>
    <scope>NUCLEOTIDE SEQUENCE [LARGE SCALE GENOMIC DNA]</scope>
    <source>
        <strain evidence="2 3">K22_7</strain>
    </source>
</reference>
<dbReference type="EMBL" id="CP036525">
    <property type="protein sequence ID" value="QDT02635.1"/>
    <property type="molecule type" value="Genomic_DNA"/>
</dbReference>
<dbReference type="AlphaFoldDB" id="A0A517N674"/>
<keyword evidence="1" id="KW-0472">Membrane</keyword>